<dbReference type="InParanoid" id="A0A136JD36"/>
<name>A0A136JD36_9PEZI</name>
<keyword evidence="2" id="KW-1133">Transmembrane helix</keyword>
<feature type="region of interest" description="Disordered" evidence="1">
    <location>
        <begin position="444"/>
        <end position="468"/>
    </location>
</feature>
<feature type="region of interest" description="Disordered" evidence="1">
    <location>
        <begin position="683"/>
        <end position="706"/>
    </location>
</feature>
<keyword evidence="2" id="KW-0812">Transmembrane</keyword>
<gene>
    <name evidence="3" type="ORF">Micbo1qcDRAFT_230398</name>
</gene>
<dbReference type="Proteomes" id="UP000070501">
    <property type="component" value="Unassembled WGS sequence"/>
</dbReference>
<feature type="region of interest" description="Disordered" evidence="1">
    <location>
        <begin position="357"/>
        <end position="389"/>
    </location>
</feature>
<accession>A0A136JD36</accession>
<evidence type="ECO:0000313" key="4">
    <source>
        <dbReference type="Proteomes" id="UP000070501"/>
    </source>
</evidence>
<feature type="compositionally biased region" description="Basic residues" evidence="1">
    <location>
        <begin position="266"/>
        <end position="275"/>
    </location>
</feature>
<keyword evidence="2" id="KW-0472">Membrane</keyword>
<evidence type="ECO:0000256" key="1">
    <source>
        <dbReference type="SAM" id="MobiDB-lite"/>
    </source>
</evidence>
<proteinExistence type="predicted"/>
<dbReference type="EMBL" id="KQ964246">
    <property type="protein sequence ID" value="KXJ95056.1"/>
    <property type="molecule type" value="Genomic_DNA"/>
</dbReference>
<dbReference type="OrthoDB" id="5417811at2759"/>
<organism evidence="3 4">
    <name type="scientific">Microdochium bolleyi</name>
    <dbReference type="NCBI Taxonomy" id="196109"/>
    <lineage>
        <taxon>Eukaryota</taxon>
        <taxon>Fungi</taxon>
        <taxon>Dikarya</taxon>
        <taxon>Ascomycota</taxon>
        <taxon>Pezizomycotina</taxon>
        <taxon>Sordariomycetes</taxon>
        <taxon>Xylariomycetidae</taxon>
        <taxon>Xylariales</taxon>
        <taxon>Microdochiaceae</taxon>
        <taxon>Microdochium</taxon>
    </lineage>
</organism>
<feature type="compositionally biased region" description="Basic residues" evidence="1">
    <location>
        <begin position="194"/>
        <end position="226"/>
    </location>
</feature>
<feature type="region of interest" description="Disordered" evidence="1">
    <location>
        <begin position="178"/>
        <end position="283"/>
    </location>
</feature>
<dbReference type="AlphaFoldDB" id="A0A136JD36"/>
<feature type="compositionally biased region" description="Low complexity" evidence="1">
    <location>
        <begin position="372"/>
        <end position="389"/>
    </location>
</feature>
<feature type="region of interest" description="Disordered" evidence="1">
    <location>
        <begin position="818"/>
        <end position="874"/>
    </location>
</feature>
<protein>
    <submittedName>
        <fullName evidence="3">Uncharacterized protein</fullName>
    </submittedName>
</protein>
<feature type="transmembrane region" description="Helical" evidence="2">
    <location>
        <begin position="296"/>
        <end position="317"/>
    </location>
</feature>
<feature type="transmembrane region" description="Helical" evidence="2">
    <location>
        <begin position="329"/>
        <end position="353"/>
    </location>
</feature>
<feature type="compositionally biased region" description="Basic residues" evidence="1">
    <location>
        <begin position="839"/>
        <end position="855"/>
    </location>
</feature>
<feature type="compositionally biased region" description="Low complexity" evidence="1">
    <location>
        <begin position="242"/>
        <end position="260"/>
    </location>
</feature>
<reference evidence="4" key="1">
    <citation type="submission" date="2016-02" db="EMBL/GenBank/DDBJ databases">
        <title>Draft genome sequence of Microdochium bolleyi, a fungal endophyte of beachgrass.</title>
        <authorList>
            <consortium name="DOE Joint Genome Institute"/>
            <person name="David A.S."/>
            <person name="May G."/>
            <person name="Haridas S."/>
            <person name="Lim J."/>
            <person name="Wang M."/>
            <person name="Labutti K."/>
            <person name="Lipzen A."/>
            <person name="Barry K."/>
            <person name="Grigoriev I.V."/>
        </authorList>
    </citation>
    <scope>NUCLEOTIDE SEQUENCE [LARGE SCALE GENOMIC DNA]</scope>
    <source>
        <strain evidence="4">J235TASD1</strain>
    </source>
</reference>
<feature type="compositionally biased region" description="Basic residues" evidence="1">
    <location>
        <begin position="357"/>
        <end position="366"/>
    </location>
</feature>
<keyword evidence="4" id="KW-1185">Reference proteome</keyword>
<evidence type="ECO:0000256" key="2">
    <source>
        <dbReference type="SAM" id="Phobius"/>
    </source>
</evidence>
<evidence type="ECO:0000313" key="3">
    <source>
        <dbReference type="EMBL" id="KXJ95056.1"/>
    </source>
</evidence>
<sequence length="874" mass="96114">MDYIRRSIFRQPEHLQEDVEWQPQQLNAQPEMEQNSRYPTTRQRFSSLFTRSNNNDQAENTGLPNKYALASNFGESTENLAAGPISPATHRGRFSLGIPSLQLPKNIGLVGHSRFSEQSSAPRPLYTTRGVVGGARAPSSVYPPTECKASDFVPPLVMPPMPIYTYNAGTTATQIEANGSAEGGQQARTQRKLDRQHRHHPRHQHRRKKHGSKHGRSSKHRHQQSARHHDLQAPSAVPGTESALSSSTDATGTTSSSSYAGEKQQPARHHRHARSPPRPFMGCFPPVRSRRMRARIVQCIVAGLFVVLMGATFAGLTLSNTVDPSQFTIPMAIILAITALIMLYTITRLCMLVSHKRRKAKDRARRRGDVEAQQQQKYPQQQQQSAFAQERGFAIPQKPIPVVLTRDEQAAGLDSGVSRVEPPAYGYWRESMRMDPNRVYWQRNEQSPKQHLQQQDGLPPQPDYANHPAMAATPVLTTNDHTRAADFGHDNHNAYNSHQDDVVSDIGSSGMSGYSPNPSAVSSPSEVHANVTLLQPTTYMPSSHINNNGGGAVPATPMTVWPRPPSYMSDAGAAHAINTPRHNQQSPGRSLTTHRNSLGLMPPNPPPTLMQLPSDFSLFTTSQQRHQEEHDGGDDEERHVETAAATKFQPAYYIPDPRDTRAYQAQQQQDYYIDLAASSAVASRAQSPVHHHHQHTYTNNSNNNSNIARARYVPPVAESECGTIAVGITASQYDGGGAGTRCNSTVFGLGRGVVDGHSNANNANNMNGRQQACYDDEIVYDDEHAGDGVGIDIRLNTEEEEVEGHEGGEVAYIDVEVFSSDDEEEERPTSKGKNSTSRSRSRKAGKGSKAKKQKKKNVDGTPLIGQLGGAHGWS</sequence>